<evidence type="ECO:0000313" key="3">
    <source>
        <dbReference type="Proteomes" id="UP000008068"/>
    </source>
</evidence>
<gene>
    <name evidence="2" type="ORF">CAEBREN_21015</name>
</gene>
<accession>G0NUM3</accession>
<proteinExistence type="predicted"/>
<dbReference type="HOGENOM" id="CLU_2160736_0_0_1"/>
<dbReference type="EMBL" id="GL379951">
    <property type="protein sequence ID" value="EGT37917.1"/>
    <property type="molecule type" value="Genomic_DNA"/>
</dbReference>
<reference evidence="3" key="1">
    <citation type="submission" date="2011-07" db="EMBL/GenBank/DDBJ databases">
        <authorList>
            <consortium name="Caenorhabditis brenneri Sequencing and Analysis Consortium"/>
            <person name="Wilson R.K."/>
        </authorList>
    </citation>
    <scope>NUCLEOTIDE SEQUENCE [LARGE SCALE GENOMIC DNA]</scope>
    <source>
        <strain evidence="3">PB2801</strain>
    </source>
</reference>
<dbReference type="Proteomes" id="UP000008068">
    <property type="component" value="Unassembled WGS sequence"/>
</dbReference>
<evidence type="ECO:0000256" key="1">
    <source>
        <dbReference type="SAM" id="SignalP"/>
    </source>
</evidence>
<dbReference type="OMA" id="RWILIFC"/>
<protein>
    <submittedName>
        <fullName evidence="2">Uncharacterized protein</fullName>
    </submittedName>
</protein>
<sequence length="135" mass="15598">MLNSIRWILIFCSFYLTYILGSDQVMVHTFESVLHDSGKQWIVELTYEFNEQENIEDARRVTMDSIDRNWKPVMVVPVCAGKNPEPVLMNPLDTVKTGAEKFINYRQALKIFVDELLKKAVTSNVTDPSEIEKVL</sequence>
<organism evidence="3">
    <name type="scientific">Caenorhabditis brenneri</name>
    <name type="common">Nematode worm</name>
    <dbReference type="NCBI Taxonomy" id="135651"/>
    <lineage>
        <taxon>Eukaryota</taxon>
        <taxon>Metazoa</taxon>
        <taxon>Ecdysozoa</taxon>
        <taxon>Nematoda</taxon>
        <taxon>Chromadorea</taxon>
        <taxon>Rhabditida</taxon>
        <taxon>Rhabditina</taxon>
        <taxon>Rhabditomorpha</taxon>
        <taxon>Rhabditoidea</taxon>
        <taxon>Rhabditidae</taxon>
        <taxon>Peloderinae</taxon>
        <taxon>Caenorhabditis</taxon>
    </lineage>
</organism>
<dbReference type="PANTHER" id="PTHR36946">
    <property type="entry name" value="PROTEIN CBG13897-RELATED"/>
    <property type="match status" value="1"/>
</dbReference>
<evidence type="ECO:0000313" key="2">
    <source>
        <dbReference type="EMBL" id="EGT37917.1"/>
    </source>
</evidence>
<keyword evidence="1" id="KW-0732">Signal</keyword>
<dbReference type="FunCoup" id="G0NUM3">
    <property type="interactions" value="1049"/>
</dbReference>
<feature type="signal peptide" evidence="1">
    <location>
        <begin position="1"/>
        <end position="21"/>
    </location>
</feature>
<name>G0NUM3_CAEBE</name>
<dbReference type="PANTHER" id="PTHR36946:SF1">
    <property type="entry name" value="DUF1064 DOMAIN-CONTAINING PROTEIN-RELATED"/>
    <property type="match status" value="1"/>
</dbReference>
<feature type="chain" id="PRO_5003405789" evidence="1">
    <location>
        <begin position="22"/>
        <end position="135"/>
    </location>
</feature>
<dbReference type="InParanoid" id="G0NUM3"/>
<keyword evidence="3" id="KW-1185">Reference proteome</keyword>
<dbReference type="OrthoDB" id="5889527at2759"/>
<dbReference type="AlphaFoldDB" id="G0NUM3"/>
<dbReference type="eggNOG" id="ENOG502R8F9">
    <property type="taxonomic scope" value="Eukaryota"/>
</dbReference>